<accession>A0A2A8CVS7</accession>
<keyword evidence="3" id="KW-1185">Reference proteome</keyword>
<dbReference type="GO" id="GO:2001070">
    <property type="term" value="F:starch binding"/>
    <property type="evidence" value="ECO:0007669"/>
    <property type="project" value="InterPro"/>
</dbReference>
<dbReference type="PANTHER" id="PTHR48098">
    <property type="entry name" value="ENTEROCHELIN ESTERASE-RELATED"/>
    <property type="match status" value="1"/>
</dbReference>
<keyword evidence="2" id="KW-0547">Nucleotide-binding</keyword>
<dbReference type="InterPro" id="IPR050583">
    <property type="entry name" value="Mycobacterial_A85_antigen"/>
</dbReference>
<evidence type="ECO:0000313" key="2">
    <source>
        <dbReference type="EMBL" id="PEN12355.1"/>
    </source>
</evidence>
<organism evidence="2 3">
    <name type="scientific">Longibacter salinarum</name>
    <dbReference type="NCBI Taxonomy" id="1850348"/>
    <lineage>
        <taxon>Bacteria</taxon>
        <taxon>Pseudomonadati</taxon>
        <taxon>Rhodothermota</taxon>
        <taxon>Rhodothermia</taxon>
        <taxon>Rhodothermales</taxon>
        <taxon>Salisaetaceae</taxon>
        <taxon>Longibacter</taxon>
    </lineage>
</organism>
<dbReference type="PANTHER" id="PTHR48098:SF6">
    <property type="entry name" value="FERRI-BACILLIBACTIN ESTERASE BESA"/>
    <property type="match status" value="1"/>
</dbReference>
<dbReference type="EMBL" id="PDEQ01000008">
    <property type="protein sequence ID" value="PEN12355.1"/>
    <property type="molecule type" value="Genomic_DNA"/>
</dbReference>
<dbReference type="PROSITE" id="PS51166">
    <property type="entry name" value="CBM20"/>
    <property type="match status" value="1"/>
</dbReference>
<dbReference type="InterPro" id="IPR013783">
    <property type="entry name" value="Ig-like_fold"/>
</dbReference>
<reference evidence="2 3" key="1">
    <citation type="submission" date="2017-10" db="EMBL/GenBank/DDBJ databases">
        <title>Draft genome of Longibacter Salinarum.</title>
        <authorList>
            <person name="Goh K.M."/>
            <person name="Shamsir M.S."/>
            <person name="Lim S.W."/>
        </authorList>
    </citation>
    <scope>NUCLEOTIDE SEQUENCE [LARGE SCALE GENOMIC DNA]</scope>
    <source>
        <strain evidence="2 3">KCTC 52045</strain>
    </source>
</reference>
<dbReference type="SMART" id="SM01065">
    <property type="entry name" value="CBM_2"/>
    <property type="match status" value="1"/>
</dbReference>
<dbReference type="SUPFAM" id="SSF81296">
    <property type="entry name" value="E set domains"/>
    <property type="match status" value="1"/>
</dbReference>
<proteinExistence type="predicted"/>
<dbReference type="AlphaFoldDB" id="A0A2A8CVS7"/>
<sequence>MVALSVSGCNEGRVAPTNGARLKVNVPDTLPDGAEIYVAGSFNDWEPGESEYRLKQTRDGLYEITLQEASPGPLQFKFTLGSWEYVEVDADRKEVGNRKIVVPEDRGVIYESTIAGWRNPERSWPYPNSTATGSVSVLGPAFEMAPLDRERRVWIYLPPDYETSERDYPVLYMHDGQNLFDKATSYAGEWGVDESLDSLHASGDPGIIVVGVDNGAELRSDEYSPWRNESVGAGGEGEDYVRFLVEELKPHIDSLYRTKPGPEHTGIMGSSMGGLISTYAMFEYPDVFRKAGIFSPAYWFASDIFDMAKSAPAPEPNTRWYVMSGALETAPGEPDSVYVRDHEKMIDLLKEAGYTSGVHLTSHIRADGKHAEWFWRREFSEAYHWLFRQPATAGK</sequence>
<dbReference type="Proteomes" id="UP000220102">
    <property type="component" value="Unassembled WGS sequence"/>
</dbReference>
<dbReference type="InterPro" id="IPR000801">
    <property type="entry name" value="Esterase-like"/>
</dbReference>
<evidence type="ECO:0000313" key="3">
    <source>
        <dbReference type="Proteomes" id="UP000220102"/>
    </source>
</evidence>
<dbReference type="OrthoDB" id="9784036at2"/>
<dbReference type="SUPFAM" id="SSF53474">
    <property type="entry name" value="alpha/beta-Hydrolases"/>
    <property type="match status" value="1"/>
</dbReference>
<dbReference type="Pfam" id="PF00756">
    <property type="entry name" value="Esterase"/>
    <property type="match status" value="1"/>
</dbReference>
<dbReference type="InterPro" id="IPR014756">
    <property type="entry name" value="Ig_E-set"/>
</dbReference>
<evidence type="ECO:0000259" key="1">
    <source>
        <dbReference type="PROSITE" id="PS51166"/>
    </source>
</evidence>
<gene>
    <name evidence="2" type="ORF">CRI94_14815</name>
</gene>
<dbReference type="InterPro" id="IPR002044">
    <property type="entry name" value="CBM20"/>
</dbReference>
<dbReference type="Gene3D" id="3.40.50.1820">
    <property type="entry name" value="alpha/beta hydrolase"/>
    <property type="match status" value="1"/>
</dbReference>
<protein>
    <submittedName>
        <fullName evidence="2">Phosphonate ABC transporter ATP-binding protein</fullName>
    </submittedName>
</protein>
<keyword evidence="2" id="KW-0067">ATP-binding</keyword>
<dbReference type="InterPro" id="IPR029058">
    <property type="entry name" value="AB_hydrolase_fold"/>
</dbReference>
<dbReference type="GO" id="GO:0005524">
    <property type="term" value="F:ATP binding"/>
    <property type="evidence" value="ECO:0007669"/>
    <property type="project" value="UniProtKB-KW"/>
</dbReference>
<dbReference type="Gene3D" id="2.60.40.10">
    <property type="entry name" value="Immunoglobulins"/>
    <property type="match status" value="1"/>
</dbReference>
<name>A0A2A8CVS7_9BACT</name>
<feature type="domain" description="CBM20" evidence="1">
    <location>
        <begin position="12"/>
        <end position="119"/>
    </location>
</feature>
<comment type="caution">
    <text evidence="2">The sequence shown here is derived from an EMBL/GenBank/DDBJ whole genome shotgun (WGS) entry which is preliminary data.</text>
</comment>